<dbReference type="KEGG" id="dgg:DGI_2346"/>
<dbReference type="AlphaFoldDB" id="T2GD66"/>
<dbReference type="STRING" id="1121448.DGI_2346"/>
<dbReference type="Proteomes" id="UP000016587">
    <property type="component" value="Chromosome"/>
</dbReference>
<dbReference type="EMBL" id="CP006585">
    <property type="protein sequence ID" value="AGW14099.1"/>
    <property type="molecule type" value="Genomic_DNA"/>
</dbReference>
<dbReference type="RefSeq" id="WP_021761059.1">
    <property type="nucleotide sequence ID" value="NC_022444.1"/>
</dbReference>
<feature type="transmembrane region" description="Helical" evidence="1">
    <location>
        <begin position="205"/>
        <end position="226"/>
    </location>
</feature>
<proteinExistence type="predicted"/>
<dbReference type="PATRIC" id="fig|1121448.10.peg.2299"/>
<keyword evidence="1" id="KW-0812">Transmembrane</keyword>
<dbReference type="HOGENOM" id="CLU_1127643_0_0_7"/>
<evidence type="ECO:0000313" key="2">
    <source>
        <dbReference type="EMBL" id="AGW14099.1"/>
    </source>
</evidence>
<feature type="transmembrane region" description="Helical" evidence="1">
    <location>
        <begin position="22"/>
        <end position="43"/>
    </location>
</feature>
<name>T2GD66_MEGG1</name>
<sequence length="246" mass="27360">MTAPFTLRPLGLSGVLDHAVRLFVRTFADCLVTVLAVSGPFYVINTLLDRAAAAGMLTESTAAVWNILIFLCYFFLLVPLQQGIITPLLAAEYLGEPITRSQAFRLAQARFWRLVWARTLRYTLVLAGLPVFLVLGIWLYVRYFFVEEVVILEDSSPVRSLGRSGQLSRHAVWMILLTSTVFLTGSIAAFIHLESMRDPMLRMSLEVALSVLLVPAELAVNCVLYFSARCRREGFAAQTAALREAG</sequence>
<keyword evidence="1" id="KW-1133">Transmembrane helix</keyword>
<keyword evidence="1" id="KW-0472">Membrane</keyword>
<feature type="transmembrane region" description="Helical" evidence="1">
    <location>
        <begin position="171"/>
        <end position="193"/>
    </location>
</feature>
<evidence type="ECO:0000313" key="3">
    <source>
        <dbReference type="Proteomes" id="UP000016587"/>
    </source>
</evidence>
<keyword evidence="3" id="KW-1185">Reference proteome</keyword>
<gene>
    <name evidence="2" type="ORF">DGI_2346</name>
</gene>
<accession>T2GD66</accession>
<protein>
    <recommendedName>
        <fullName evidence="4">Glycerophosphoryl diester phosphodiesterase membrane domain-containing protein</fullName>
    </recommendedName>
</protein>
<feature type="transmembrane region" description="Helical" evidence="1">
    <location>
        <begin position="120"/>
        <end position="141"/>
    </location>
</feature>
<evidence type="ECO:0000256" key="1">
    <source>
        <dbReference type="SAM" id="Phobius"/>
    </source>
</evidence>
<feature type="transmembrane region" description="Helical" evidence="1">
    <location>
        <begin position="63"/>
        <end position="80"/>
    </location>
</feature>
<organism evidence="2 3">
    <name type="scientific">Megalodesulfovibrio gigas (strain ATCC 19364 / DSM 1382 / NCIMB 9332 / VKM B-1759)</name>
    <name type="common">Desulfovibrio gigas</name>
    <dbReference type="NCBI Taxonomy" id="1121448"/>
    <lineage>
        <taxon>Bacteria</taxon>
        <taxon>Pseudomonadati</taxon>
        <taxon>Thermodesulfobacteriota</taxon>
        <taxon>Desulfovibrionia</taxon>
        <taxon>Desulfovibrionales</taxon>
        <taxon>Desulfovibrionaceae</taxon>
        <taxon>Megalodesulfovibrio</taxon>
    </lineage>
</organism>
<evidence type="ECO:0008006" key="4">
    <source>
        <dbReference type="Google" id="ProtNLM"/>
    </source>
</evidence>
<reference evidence="3" key="2">
    <citation type="submission" date="2013-07" db="EMBL/GenBank/DDBJ databases">
        <authorList>
            <person name="Morais-Silva F.O."/>
            <person name="Rezende A.M."/>
            <person name="Pimentel C."/>
            <person name="Resende D.M."/>
            <person name="Santos C.I."/>
            <person name="Clemente C."/>
            <person name="de Oliveira L.M."/>
            <person name="da Silva S.M."/>
            <person name="Costa D.A."/>
            <person name="Varela-Raposo A."/>
            <person name="Horacio E.C.A."/>
            <person name="Matos M."/>
            <person name="Flores O."/>
            <person name="Ruiz J.C."/>
            <person name="Rodrigues-Pousada C."/>
        </authorList>
    </citation>
    <scope>NUCLEOTIDE SEQUENCE [LARGE SCALE GENOMIC DNA]</scope>
    <source>
        <strain evidence="3">ATCC 19364 / DSM 1382 / NCIMB 9332 / VKM B-1759</strain>
    </source>
</reference>
<reference evidence="2 3" key="1">
    <citation type="journal article" date="2013" name="J. Bacteriol.">
        <title>Roles of HynAB and Ech, the only two hydrogenases found in the model sulfate reducer Desulfovibrio gigas.</title>
        <authorList>
            <person name="Morais-Silva F.O."/>
            <person name="Santos C.I."/>
            <person name="Rodrigues R."/>
            <person name="Pereira I.A."/>
            <person name="Rodrigues-Pousada C."/>
        </authorList>
    </citation>
    <scope>NUCLEOTIDE SEQUENCE [LARGE SCALE GENOMIC DNA]</scope>
    <source>
        <strain evidence="3">ATCC 19364 / DSM 1382 / NCIMB 9332 / VKM B-1759</strain>
    </source>
</reference>